<keyword evidence="1" id="KW-0812">Transmembrane</keyword>
<protein>
    <recommendedName>
        <fullName evidence="2">DUF6533 domain-containing protein</fullName>
    </recommendedName>
</protein>
<proteinExistence type="predicted"/>
<keyword evidence="1" id="KW-1133">Transmembrane helix</keyword>
<dbReference type="Pfam" id="PF20151">
    <property type="entry name" value="DUF6533"/>
    <property type="match status" value="1"/>
</dbReference>
<keyword evidence="4" id="KW-1185">Reference proteome</keyword>
<keyword evidence="1" id="KW-0472">Membrane</keyword>
<feature type="domain" description="DUF6533" evidence="2">
    <location>
        <begin position="17"/>
        <end position="64"/>
    </location>
</feature>
<dbReference type="EMBL" id="JANIEX010000556">
    <property type="protein sequence ID" value="KAJ3565597.1"/>
    <property type="molecule type" value="Genomic_DNA"/>
</dbReference>
<comment type="caution">
    <text evidence="3">The sequence shown here is derived from an EMBL/GenBank/DDBJ whole genome shotgun (WGS) entry which is preliminary data.</text>
</comment>
<gene>
    <name evidence="3" type="ORF">NP233_g7529</name>
</gene>
<sequence>MFNTFADAWQFELLSNYRIVAAATVFSYDSLVLLPIEVEDGWSRSRNRSMAAAVYLVMKVFGILYFISTLYGITYPHATRVLAL</sequence>
<dbReference type="InterPro" id="IPR045340">
    <property type="entry name" value="DUF6533"/>
</dbReference>
<dbReference type="Proteomes" id="UP001213000">
    <property type="component" value="Unassembled WGS sequence"/>
</dbReference>
<reference evidence="3" key="1">
    <citation type="submission" date="2022-07" db="EMBL/GenBank/DDBJ databases">
        <title>Genome Sequence of Leucocoprinus birnbaumii.</title>
        <authorList>
            <person name="Buettner E."/>
        </authorList>
    </citation>
    <scope>NUCLEOTIDE SEQUENCE</scope>
    <source>
        <strain evidence="3">VT141</strain>
    </source>
</reference>
<feature type="transmembrane region" description="Helical" evidence="1">
    <location>
        <begin position="50"/>
        <end position="74"/>
    </location>
</feature>
<evidence type="ECO:0000313" key="4">
    <source>
        <dbReference type="Proteomes" id="UP001213000"/>
    </source>
</evidence>
<name>A0AAD5VQN6_9AGAR</name>
<evidence type="ECO:0000256" key="1">
    <source>
        <dbReference type="SAM" id="Phobius"/>
    </source>
</evidence>
<accession>A0AAD5VQN6</accession>
<evidence type="ECO:0000259" key="2">
    <source>
        <dbReference type="Pfam" id="PF20151"/>
    </source>
</evidence>
<evidence type="ECO:0000313" key="3">
    <source>
        <dbReference type="EMBL" id="KAJ3565597.1"/>
    </source>
</evidence>
<organism evidence="3 4">
    <name type="scientific">Leucocoprinus birnbaumii</name>
    <dbReference type="NCBI Taxonomy" id="56174"/>
    <lineage>
        <taxon>Eukaryota</taxon>
        <taxon>Fungi</taxon>
        <taxon>Dikarya</taxon>
        <taxon>Basidiomycota</taxon>
        <taxon>Agaricomycotina</taxon>
        <taxon>Agaricomycetes</taxon>
        <taxon>Agaricomycetidae</taxon>
        <taxon>Agaricales</taxon>
        <taxon>Agaricineae</taxon>
        <taxon>Agaricaceae</taxon>
        <taxon>Leucocoprinus</taxon>
    </lineage>
</organism>
<dbReference type="AlphaFoldDB" id="A0AAD5VQN6"/>